<dbReference type="EMBL" id="JARQWQ010000067">
    <property type="protein sequence ID" value="KAK2554772.1"/>
    <property type="molecule type" value="Genomic_DNA"/>
</dbReference>
<dbReference type="GO" id="GO:0006270">
    <property type="term" value="P:DNA replication initiation"/>
    <property type="evidence" value="ECO:0007669"/>
    <property type="project" value="TreeGrafter"/>
</dbReference>
<dbReference type="GO" id="GO:0005664">
    <property type="term" value="C:nuclear origin of replication recognition complex"/>
    <property type="evidence" value="ECO:0007669"/>
    <property type="project" value="InterPro"/>
</dbReference>
<gene>
    <name evidence="2" type="ORF">P5673_023741</name>
</gene>
<evidence type="ECO:0000259" key="1">
    <source>
        <dbReference type="Pfam" id="PF21913"/>
    </source>
</evidence>
<accession>A0AAD9Q4S8</accession>
<proteinExistence type="predicted"/>
<reference evidence="2" key="2">
    <citation type="journal article" date="2023" name="Science">
        <title>Genomic signatures of disease resistance in endangered staghorn corals.</title>
        <authorList>
            <person name="Vollmer S.V."/>
            <person name="Selwyn J.D."/>
            <person name="Despard B.A."/>
            <person name="Roesel C.L."/>
        </authorList>
    </citation>
    <scope>NUCLEOTIDE SEQUENCE</scope>
    <source>
        <strain evidence="2">K2</strain>
    </source>
</reference>
<protein>
    <submittedName>
        <fullName evidence="2">Origin recognition complex subunit 6</fullName>
    </submittedName>
</protein>
<dbReference type="InterPro" id="IPR054113">
    <property type="entry name" value="ORC6_cyclin-like_2nd"/>
</dbReference>
<organism evidence="2 3">
    <name type="scientific">Acropora cervicornis</name>
    <name type="common">Staghorn coral</name>
    <dbReference type="NCBI Taxonomy" id="6130"/>
    <lineage>
        <taxon>Eukaryota</taxon>
        <taxon>Metazoa</taxon>
        <taxon>Cnidaria</taxon>
        <taxon>Anthozoa</taxon>
        <taxon>Hexacorallia</taxon>
        <taxon>Scleractinia</taxon>
        <taxon>Astrocoeniina</taxon>
        <taxon>Acroporidae</taxon>
        <taxon>Acropora</taxon>
    </lineage>
</organism>
<dbReference type="Gene3D" id="1.10.472.10">
    <property type="entry name" value="Cyclin-like"/>
    <property type="match status" value="1"/>
</dbReference>
<dbReference type="InterPro" id="IPR020529">
    <property type="entry name" value="ORC6_met/pln"/>
</dbReference>
<evidence type="ECO:0000313" key="2">
    <source>
        <dbReference type="EMBL" id="KAK2554772.1"/>
    </source>
</evidence>
<sequence>MSQSIFVGTALYTACRHQKIKIDKTKLLNALGAKRSTFDSLHKKMEKIIPSLESVEHNKKTSKRGHSLLDKVNEIVEDQAYSLKQQKTAEDDSSTEDIDYEKWKQRIIESATKALSAEMTSKETTNS</sequence>
<dbReference type="PANTHER" id="PTHR13394:SF0">
    <property type="entry name" value="ORIGIN RECOGNITION COMPLEX SUBUNIT 6"/>
    <property type="match status" value="1"/>
</dbReference>
<dbReference type="Proteomes" id="UP001249851">
    <property type="component" value="Unassembled WGS sequence"/>
</dbReference>
<reference evidence="2" key="1">
    <citation type="journal article" date="2023" name="G3 (Bethesda)">
        <title>Whole genome assembly and annotation of the endangered Caribbean coral Acropora cervicornis.</title>
        <authorList>
            <person name="Selwyn J.D."/>
            <person name="Vollmer S.V."/>
        </authorList>
    </citation>
    <scope>NUCLEOTIDE SEQUENCE</scope>
    <source>
        <strain evidence="2">K2</strain>
    </source>
</reference>
<dbReference type="Pfam" id="PF21913">
    <property type="entry name" value="ORC6_2nd"/>
    <property type="match status" value="1"/>
</dbReference>
<evidence type="ECO:0000313" key="3">
    <source>
        <dbReference type="Proteomes" id="UP001249851"/>
    </source>
</evidence>
<feature type="domain" description="ORC6 second cyclin-like" evidence="1">
    <location>
        <begin position="2"/>
        <end position="48"/>
    </location>
</feature>
<dbReference type="AlphaFoldDB" id="A0AAD9Q4S8"/>
<comment type="caution">
    <text evidence="2">The sequence shown here is derived from an EMBL/GenBank/DDBJ whole genome shotgun (WGS) entry which is preliminary data.</text>
</comment>
<name>A0AAD9Q4S8_ACRCE</name>
<dbReference type="PANTHER" id="PTHR13394">
    <property type="entry name" value="ORIGIN RECOGNITION COMPLEX SUBUNIT 6"/>
    <property type="match status" value="1"/>
</dbReference>
<keyword evidence="3" id="KW-1185">Reference proteome</keyword>